<dbReference type="PANTHER" id="PTHR43854:SF1">
    <property type="entry name" value="INDOLEPYRUVATE OXIDOREDUCTASE SUBUNIT IORB"/>
    <property type="match status" value="1"/>
</dbReference>
<keyword evidence="1" id="KW-0560">Oxidoreductase</keyword>
<dbReference type="Gene3D" id="3.40.920.10">
    <property type="entry name" value="Pyruvate-ferredoxin oxidoreductase, PFOR, domain III"/>
    <property type="match status" value="1"/>
</dbReference>
<proteinExistence type="predicted"/>
<evidence type="ECO:0000259" key="2">
    <source>
        <dbReference type="Pfam" id="PF01558"/>
    </source>
</evidence>
<dbReference type="KEGG" id="dwd:DSCW_47070"/>
<dbReference type="AlphaFoldDB" id="A0A5K7Z939"/>
<name>A0A5K7Z939_9BACT</name>
<dbReference type="RefSeq" id="WP_155306051.1">
    <property type="nucleotide sequence ID" value="NZ_AP021875.1"/>
</dbReference>
<dbReference type="SUPFAM" id="SSF53323">
    <property type="entry name" value="Pyruvate-ferredoxin oxidoreductase, PFOR, domain III"/>
    <property type="match status" value="1"/>
</dbReference>
<dbReference type="EMBL" id="AP021875">
    <property type="protein sequence ID" value="BBO77290.1"/>
    <property type="molecule type" value="Genomic_DNA"/>
</dbReference>
<protein>
    <submittedName>
        <fullName evidence="3">Indolepyruvate oxidoreductase</fullName>
    </submittedName>
</protein>
<dbReference type="InterPro" id="IPR052198">
    <property type="entry name" value="IorB_Oxidoreductase"/>
</dbReference>
<feature type="domain" description="Pyruvate/ketoisovalerate oxidoreductase catalytic" evidence="2">
    <location>
        <begin position="15"/>
        <end position="184"/>
    </location>
</feature>
<evidence type="ECO:0000313" key="4">
    <source>
        <dbReference type="Proteomes" id="UP000427769"/>
    </source>
</evidence>
<gene>
    <name evidence="3" type="primary">iorB-2</name>
    <name evidence="3" type="ORF">DSCW_47070</name>
</gene>
<dbReference type="GO" id="GO:0016903">
    <property type="term" value="F:oxidoreductase activity, acting on the aldehyde or oxo group of donors"/>
    <property type="evidence" value="ECO:0007669"/>
    <property type="project" value="InterPro"/>
</dbReference>
<dbReference type="PANTHER" id="PTHR43854">
    <property type="entry name" value="INDOLEPYRUVATE OXIDOREDUCTASE SUBUNIT IORB"/>
    <property type="match status" value="1"/>
</dbReference>
<organism evidence="3 4">
    <name type="scientific">Desulfosarcina widdelii</name>
    <dbReference type="NCBI Taxonomy" id="947919"/>
    <lineage>
        <taxon>Bacteria</taxon>
        <taxon>Pseudomonadati</taxon>
        <taxon>Thermodesulfobacteriota</taxon>
        <taxon>Desulfobacteria</taxon>
        <taxon>Desulfobacterales</taxon>
        <taxon>Desulfosarcinaceae</taxon>
        <taxon>Desulfosarcina</taxon>
    </lineage>
</organism>
<keyword evidence="4" id="KW-1185">Reference proteome</keyword>
<keyword evidence="3" id="KW-0670">Pyruvate</keyword>
<dbReference type="OrthoDB" id="9800445at2"/>
<evidence type="ECO:0000256" key="1">
    <source>
        <dbReference type="ARBA" id="ARBA00023002"/>
    </source>
</evidence>
<dbReference type="InterPro" id="IPR002869">
    <property type="entry name" value="Pyrv_flavodox_OxRed_cen"/>
</dbReference>
<dbReference type="InterPro" id="IPR019752">
    <property type="entry name" value="Pyrv/ketoisovalerate_OxRed_cat"/>
</dbReference>
<reference evidence="3 4" key="1">
    <citation type="submission" date="2019-11" db="EMBL/GenBank/DDBJ databases">
        <title>Comparative genomics of hydrocarbon-degrading Desulfosarcina strains.</title>
        <authorList>
            <person name="Watanabe M."/>
            <person name="Kojima H."/>
            <person name="Fukui M."/>
        </authorList>
    </citation>
    <scope>NUCLEOTIDE SEQUENCE [LARGE SCALE GENOMIC DNA]</scope>
    <source>
        <strain evidence="3 4">PP31</strain>
    </source>
</reference>
<dbReference type="Proteomes" id="UP000427769">
    <property type="component" value="Chromosome"/>
</dbReference>
<dbReference type="Pfam" id="PF01558">
    <property type="entry name" value="POR"/>
    <property type="match status" value="1"/>
</dbReference>
<accession>A0A5K7Z939</accession>
<evidence type="ECO:0000313" key="3">
    <source>
        <dbReference type="EMBL" id="BBO77290.1"/>
    </source>
</evidence>
<sequence>MKDKPRNQIVISGVGGQGVLFVTRLLAEAAIAKGLPVFTSETHGMAQRGGTVISHLKVGEFSSPLINPGQADGLIALKAENLSQHGGYLKKNGWATVNSPAPMEAAATGRLFFLDADRLARQMDDPKTLNLLMLGFTLRRISETNFVKGWLHCDVDDVAAVLKTRLKGKVQLLQNAIRALEAGASAVAGTA</sequence>